<protein>
    <submittedName>
        <fullName evidence="4">AMP-binding protein</fullName>
    </submittedName>
</protein>
<evidence type="ECO:0000313" key="5">
    <source>
        <dbReference type="Proteomes" id="UP001595453"/>
    </source>
</evidence>
<dbReference type="PROSITE" id="PS00012">
    <property type="entry name" value="PHOSPHOPANTETHEINE"/>
    <property type="match status" value="1"/>
</dbReference>
<dbReference type="InterPro" id="IPR013120">
    <property type="entry name" value="FAR_NAD-bd"/>
</dbReference>
<dbReference type="Pfam" id="PF00501">
    <property type="entry name" value="AMP-binding"/>
    <property type="match status" value="1"/>
</dbReference>
<dbReference type="InterPro" id="IPR045851">
    <property type="entry name" value="AMP-bd_C_sf"/>
</dbReference>
<dbReference type="Gene3D" id="3.30.300.30">
    <property type="match status" value="1"/>
</dbReference>
<dbReference type="SUPFAM" id="SSF56801">
    <property type="entry name" value="Acetyl-CoA synthetase-like"/>
    <property type="match status" value="1"/>
</dbReference>
<name>A0ABV7CNX4_9GAMM</name>
<dbReference type="InterPro" id="IPR009081">
    <property type="entry name" value="PP-bd_ACP"/>
</dbReference>
<dbReference type="InterPro" id="IPR020845">
    <property type="entry name" value="AMP-binding_CS"/>
</dbReference>
<feature type="domain" description="Carrier" evidence="3">
    <location>
        <begin position="649"/>
        <end position="727"/>
    </location>
</feature>
<keyword evidence="2" id="KW-0597">Phosphoprotein</keyword>
<dbReference type="PROSITE" id="PS50075">
    <property type="entry name" value="CARRIER"/>
    <property type="match status" value="1"/>
</dbReference>
<sequence>MSGNTSSSQAQSTAWAQYALHCDTHEAKQLLATALCVVSKVKGDSELSCAFENRRFRFDVSELESVSAAVQQLDVVNLAGCQLPATITLFERELVAEAQPRVFMVLQVTPDKIQLDIDTQVISEDRVEIMLRLIEVELSSDSERTHYALNLQQSLFSATTGSQLTTITQQFIAIVAQFPSRVAIEDDEGRVTYQQLYTEVLSVAQHLAENTTLGGRVAVILKRSRRSVIALLAINYIGAVYVPIEVQHPEHYIREQLSLVDAQVVLYDDEHAFYGTLPQALNLRRLSLHPSKVISPSTRGFDHEFAILFTSGSTGKSKAVVHAERSFLERFNWQWRVSPITHEDVIGQRTNLGFGPHIWECLGAILKGAKLVILQDDVVAEPIKLAAHIEKFGITRLALVPSLAKLLLDSDDIKARCRTMRVCSLAGEGFDAQLVNALRAAFSGCDVFNDFGSTECNCLFFHLLTEGRVALGKPSDAAHVQIMSSNGKPCLPFQPGMLHVAGSTLALGYLDADGALQALPMSEFGYATGDRVFYDAEGLLYPLGRQNNIVKVRGMRVDLVSVEAQLRSLLPCHELSLVARTKSDGETQLVAFYVDEQWSPLDLLRQCRPLLPAHYCPAYFKQVTQLPKLANGKLDKVTLVKQLTLSAEPHVNDVTEALIQIVSQLTELPLSVAELHGYTLSELGIDSLALVKLARIVEQRFGKVYSVAELANLEQLLDLVKLIKGEPIQLSKSQLHSDLDLLLSAAASAETTIAAAGSAILLTGASGFVGAFLLAELLREHKVYCPVRADSDDEARARVIRNLAQYGLAERVNGNLYAFRADISKPQFAISLSAYTQLITQVSTVYHLAADVNHIQSYPALRSDLLQTWKNFIPFLRKQSTQFHFFSSIAVCRLKQGNWTKQAVFHHGEEIVSGYGQSKWLGEQFLTACRASASTFIYRIGEIGGERHSGKGRSNDFVHNLLAVMASLGVYPSSLRGKALVVDMLPVDWLVQFILCCAQSRDNQIQLFNLQAPVAQPLHEVLALLGCQEEQTLSWQQWLAAIHRKVQLHTTQLLNVLPFYTEPHSPQWLEYFTHLTMECDLQHSATSAAQSSAWISHASWSAYAANWRQQGLNFNNN</sequence>
<dbReference type="Proteomes" id="UP001595453">
    <property type="component" value="Unassembled WGS sequence"/>
</dbReference>
<reference evidence="5" key="1">
    <citation type="journal article" date="2019" name="Int. J. Syst. Evol. Microbiol.">
        <title>The Global Catalogue of Microorganisms (GCM) 10K type strain sequencing project: providing services to taxonomists for standard genome sequencing and annotation.</title>
        <authorList>
            <consortium name="The Broad Institute Genomics Platform"/>
            <consortium name="The Broad Institute Genome Sequencing Center for Infectious Disease"/>
            <person name="Wu L."/>
            <person name="Ma J."/>
        </authorList>
    </citation>
    <scope>NUCLEOTIDE SEQUENCE [LARGE SCALE GENOMIC DNA]</scope>
    <source>
        <strain evidence="5">KCTC 42730</strain>
    </source>
</reference>
<proteinExistence type="predicted"/>
<dbReference type="InterPro" id="IPR036291">
    <property type="entry name" value="NAD(P)-bd_dom_sf"/>
</dbReference>
<dbReference type="Pfam" id="PF07993">
    <property type="entry name" value="NAD_binding_4"/>
    <property type="match status" value="1"/>
</dbReference>
<dbReference type="Gene3D" id="3.40.50.12780">
    <property type="entry name" value="N-terminal domain of ligase-like"/>
    <property type="match status" value="1"/>
</dbReference>
<evidence type="ECO:0000256" key="2">
    <source>
        <dbReference type="ARBA" id="ARBA00022553"/>
    </source>
</evidence>
<keyword evidence="5" id="KW-1185">Reference proteome</keyword>
<dbReference type="InterPro" id="IPR006162">
    <property type="entry name" value="Ppantetheine_attach_site"/>
</dbReference>
<accession>A0ABV7CNX4</accession>
<dbReference type="Gene3D" id="1.10.1200.10">
    <property type="entry name" value="ACP-like"/>
    <property type="match status" value="1"/>
</dbReference>
<dbReference type="InterPro" id="IPR000873">
    <property type="entry name" value="AMP-dep_synth/lig_dom"/>
</dbReference>
<organism evidence="4 5">
    <name type="scientific">Pseudoalteromonas fenneropenaei</name>
    <dbReference type="NCBI Taxonomy" id="1737459"/>
    <lineage>
        <taxon>Bacteria</taxon>
        <taxon>Pseudomonadati</taxon>
        <taxon>Pseudomonadota</taxon>
        <taxon>Gammaproteobacteria</taxon>
        <taxon>Alteromonadales</taxon>
        <taxon>Pseudoalteromonadaceae</taxon>
        <taxon>Pseudoalteromonas</taxon>
    </lineage>
</organism>
<dbReference type="SUPFAM" id="SSF47336">
    <property type="entry name" value="ACP-like"/>
    <property type="match status" value="1"/>
</dbReference>
<dbReference type="InterPro" id="IPR042099">
    <property type="entry name" value="ANL_N_sf"/>
</dbReference>
<dbReference type="Gene3D" id="3.40.50.720">
    <property type="entry name" value="NAD(P)-binding Rossmann-like Domain"/>
    <property type="match status" value="1"/>
</dbReference>
<dbReference type="PROSITE" id="PS00455">
    <property type="entry name" value="AMP_BINDING"/>
    <property type="match status" value="1"/>
</dbReference>
<keyword evidence="1" id="KW-0596">Phosphopantetheine</keyword>
<dbReference type="SUPFAM" id="SSF51735">
    <property type="entry name" value="NAD(P)-binding Rossmann-fold domains"/>
    <property type="match status" value="1"/>
</dbReference>
<dbReference type="EMBL" id="JBHRSD010000039">
    <property type="protein sequence ID" value="MFC3034362.1"/>
    <property type="molecule type" value="Genomic_DNA"/>
</dbReference>
<gene>
    <name evidence="4" type="ORF">ACFOEE_17790</name>
</gene>
<dbReference type="Pfam" id="PF00550">
    <property type="entry name" value="PP-binding"/>
    <property type="match status" value="1"/>
</dbReference>
<evidence type="ECO:0000259" key="3">
    <source>
        <dbReference type="PROSITE" id="PS50075"/>
    </source>
</evidence>
<evidence type="ECO:0000256" key="1">
    <source>
        <dbReference type="ARBA" id="ARBA00022450"/>
    </source>
</evidence>
<dbReference type="PANTHER" id="PTHR44845:SF6">
    <property type="entry name" value="BETA-ALANINE-ACTIVATING ENZYME"/>
    <property type="match status" value="1"/>
</dbReference>
<dbReference type="PANTHER" id="PTHR44845">
    <property type="entry name" value="CARRIER DOMAIN-CONTAINING PROTEIN"/>
    <property type="match status" value="1"/>
</dbReference>
<comment type="caution">
    <text evidence="4">The sequence shown here is derived from an EMBL/GenBank/DDBJ whole genome shotgun (WGS) entry which is preliminary data.</text>
</comment>
<dbReference type="RefSeq" id="WP_377127507.1">
    <property type="nucleotide sequence ID" value="NZ_JBHRSD010000039.1"/>
</dbReference>
<dbReference type="InterPro" id="IPR036736">
    <property type="entry name" value="ACP-like_sf"/>
</dbReference>
<evidence type="ECO:0000313" key="4">
    <source>
        <dbReference type="EMBL" id="MFC3034362.1"/>
    </source>
</evidence>